<keyword evidence="1 3" id="KW-0378">Hydrolase</keyword>
<reference evidence="3 4" key="1">
    <citation type="submission" date="2021-02" db="EMBL/GenBank/DDBJ databases">
        <authorList>
            <person name="Vanwijnsberghe S."/>
        </authorList>
    </citation>
    <scope>NUCLEOTIDE SEQUENCE [LARGE SCALE GENOMIC DNA]</scope>
    <source>
        <strain evidence="3 4">R-69776</strain>
    </source>
</reference>
<protein>
    <submittedName>
        <fullName evidence="3">Peroxyureidoacrylate/ureidoacrylate amidohydrolase RutB</fullName>
        <ecNumber evidence="3">3.5.1.110</ecNumber>
    </submittedName>
</protein>
<organism evidence="3 4">
    <name type="scientific">Paraburkholderia nemoris</name>
    <dbReference type="NCBI Taxonomy" id="2793076"/>
    <lineage>
        <taxon>Bacteria</taxon>
        <taxon>Pseudomonadati</taxon>
        <taxon>Pseudomonadota</taxon>
        <taxon>Betaproteobacteria</taxon>
        <taxon>Burkholderiales</taxon>
        <taxon>Burkholderiaceae</taxon>
        <taxon>Paraburkholderia</taxon>
    </lineage>
</organism>
<keyword evidence="4" id="KW-1185">Reference proteome</keyword>
<name>A0ABN7L045_9BURK</name>
<feature type="domain" description="Isochorismatase-like" evidence="2">
    <location>
        <begin position="10"/>
        <end position="197"/>
    </location>
</feature>
<proteinExistence type="predicted"/>
<dbReference type="Proteomes" id="UP000673821">
    <property type="component" value="Unassembled WGS sequence"/>
</dbReference>
<dbReference type="CDD" id="cd00431">
    <property type="entry name" value="cysteine_hydrolases"/>
    <property type="match status" value="1"/>
</dbReference>
<comment type="caution">
    <text evidence="3">The sequence shown here is derived from an EMBL/GenBank/DDBJ whole genome shotgun (WGS) entry which is preliminary data.</text>
</comment>
<evidence type="ECO:0000313" key="3">
    <source>
        <dbReference type="EMBL" id="CAE6723627.1"/>
    </source>
</evidence>
<dbReference type="InterPro" id="IPR036380">
    <property type="entry name" value="Isochorismatase-like_sf"/>
</dbReference>
<accession>A0ABN7L045</accession>
<dbReference type="Pfam" id="PF00857">
    <property type="entry name" value="Isochorismatase"/>
    <property type="match status" value="1"/>
</dbReference>
<dbReference type="InterPro" id="IPR000868">
    <property type="entry name" value="Isochorismatase-like_dom"/>
</dbReference>
<dbReference type="InterPro" id="IPR050272">
    <property type="entry name" value="Isochorismatase-like_hydrls"/>
</dbReference>
<dbReference type="GO" id="GO:0016787">
    <property type="term" value="F:hydrolase activity"/>
    <property type="evidence" value="ECO:0007669"/>
    <property type="project" value="UniProtKB-KW"/>
</dbReference>
<dbReference type="EMBL" id="CAJNBH010000004">
    <property type="protein sequence ID" value="CAE6723627.1"/>
    <property type="molecule type" value="Genomic_DNA"/>
</dbReference>
<dbReference type="SUPFAM" id="SSF52499">
    <property type="entry name" value="Isochorismatase-like hydrolases"/>
    <property type="match status" value="1"/>
</dbReference>
<evidence type="ECO:0000259" key="2">
    <source>
        <dbReference type="Pfam" id="PF00857"/>
    </source>
</evidence>
<evidence type="ECO:0000256" key="1">
    <source>
        <dbReference type="ARBA" id="ARBA00022801"/>
    </source>
</evidence>
<sequence>MTPAARTHRTAVLALHYQNDVLHAQGCIRVGLAEDDPARERVIAAAGQLIAGARQLDLPLIHIRIAFRADYADLIQNCQIFRQTAQLGAVKDGTWGAAFFSGLEPIEDREHEFVLRHHRTSGFIGTPLELLLRKLGTRHLIVAGVATHSVVEMTARHAADLGYEVTIAADACAAARAEVHKASLASMSLIAEVGSVASALASEKDSR</sequence>
<gene>
    <name evidence="3" type="primary">rutB_1</name>
    <name evidence="3" type="ORF">R69776_01652</name>
</gene>
<dbReference type="PANTHER" id="PTHR43540">
    <property type="entry name" value="PEROXYUREIDOACRYLATE/UREIDOACRYLATE AMIDOHYDROLASE-RELATED"/>
    <property type="match status" value="1"/>
</dbReference>
<dbReference type="EC" id="3.5.1.110" evidence="3"/>
<dbReference type="Gene3D" id="3.40.50.850">
    <property type="entry name" value="Isochorismatase-like"/>
    <property type="match status" value="1"/>
</dbReference>
<evidence type="ECO:0000313" key="4">
    <source>
        <dbReference type="Proteomes" id="UP000673821"/>
    </source>
</evidence>
<dbReference type="PANTHER" id="PTHR43540:SF1">
    <property type="entry name" value="ISOCHORISMATASE HYDROLASE"/>
    <property type="match status" value="1"/>
</dbReference>